<dbReference type="InParanoid" id="A0A7N2QY16"/>
<reference evidence="2 3" key="1">
    <citation type="journal article" date="2016" name="G3 (Bethesda)">
        <title>First Draft Assembly and Annotation of the Genome of a California Endemic Oak Quercus lobata Nee (Fagaceae).</title>
        <authorList>
            <person name="Sork V.L."/>
            <person name="Fitz-Gibbon S.T."/>
            <person name="Puiu D."/>
            <person name="Crepeau M."/>
            <person name="Gugger P.F."/>
            <person name="Sherman R."/>
            <person name="Stevens K."/>
            <person name="Langley C.H."/>
            <person name="Pellegrini M."/>
            <person name="Salzberg S.L."/>
        </authorList>
    </citation>
    <scope>NUCLEOTIDE SEQUENCE [LARGE SCALE GENOMIC DNA]</scope>
    <source>
        <strain evidence="2 3">cv. SW786</strain>
    </source>
</reference>
<accession>A0A7N2QY16</accession>
<evidence type="ECO:0000313" key="3">
    <source>
        <dbReference type="Proteomes" id="UP000594261"/>
    </source>
</evidence>
<evidence type="ECO:0000256" key="1">
    <source>
        <dbReference type="SAM" id="MobiDB-lite"/>
    </source>
</evidence>
<sequence>MEVEHSTPSKSSSEEEDELHCSVKKFKESNGASSFLQRRKLVSYKDSLVGDIPRAYEQAFRFDKNWEEEDYESNTELEPLLEDMAEVKLYKETKARIRAPWSKALIVKVFVWVRLPKLPMEFYEASILKEIGSVIGPVLHIDSFTASETRDWCNGLCMKVYRYFVSTVDGSAIRRKAVVIRQTKPNQTSHVKAKGISDLSQEHYLEETRKDLDKSHHSDSADSNFEASRPIVAQIQKKDLEMPLEGQRGSEQVKNGRDVKRSNPSAKNRLGYLVQEKSGGDSRRGYSTNSCNTNRDSGLVQGRAGTSMEATIPHNSNEHQNWGSVVGPQCVESHAQPVVEIPHGHSNDFLGSSRGVEQAETAIGHALLGRIQMVNPGKESGGFSGNGYDSYGESHNTEVDPNHGSSAEVRCSPVLQGGYPKHSEVYDNMEAKMESFQKPFEEGGMEYGEVDDNKC</sequence>
<feature type="compositionally biased region" description="Basic and acidic residues" evidence="1">
    <location>
        <begin position="209"/>
        <end position="220"/>
    </location>
</feature>
<protein>
    <recommendedName>
        <fullName evidence="4">DUF4283 domain-containing protein</fullName>
    </recommendedName>
</protein>
<proteinExistence type="predicted"/>
<evidence type="ECO:0000313" key="2">
    <source>
        <dbReference type="EnsemblPlants" id="QL01p053552:mrna"/>
    </source>
</evidence>
<evidence type="ECO:0008006" key="4">
    <source>
        <dbReference type="Google" id="ProtNLM"/>
    </source>
</evidence>
<dbReference type="Proteomes" id="UP000594261">
    <property type="component" value="Chromosome 1"/>
</dbReference>
<dbReference type="Gramene" id="QL01p053552:mrna">
    <property type="protein sequence ID" value="QL01p053552:mrna"/>
    <property type="gene ID" value="QL01p053552"/>
</dbReference>
<dbReference type="EnsemblPlants" id="QL01p053552:mrna">
    <property type="protein sequence ID" value="QL01p053552:mrna"/>
    <property type="gene ID" value="QL01p053552"/>
</dbReference>
<dbReference type="EMBL" id="LRBV02000001">
    <property type="status" value="NOT_ANNOTATED_CDS"/>
    <property type="molecule type" value="Genomic_DNA"/>
</dbReference>
<dbReference type="AlphaFoldDB" id="A0A7N2QY16"/>
<feature type="region of interest" description="Disordered" evidence="1">
    <location>
        <begin position="209"/>
        <end position="299"/>
    </location>
</feature>
<name>A0A7N2QY16_QUELO</name>
<keyword evidence="3" id="KW-1185">Reference proteome</keyword>
<feature type="compositionally biased region" description="Polar residues" evidence="1">
    <location>
        <begin position="285"/>
        <end position="296"/>
    </location>
</feature>
<organism evidence="2 3">
    <name type="scientific">Quercus lobata</name>
    <name type="common">Valley oak</name>
    <dbReference type="NCBI Taxonomy" id="97700"/>
    <lineage>
        <taxon>Eukaryota</taxon>
        <taxon>Viridiplantae</taxon>
        <taxon>Streptophyta</taxon>
        <taxon>Embryophyta</taxon>
        <taxon>Tracheophyta</taxon>
        <taxon>Spermatophyta</taxon>
        <taxon>Magnoliopsida</taxon>
        <taxon>eudicotyledons</taxon>
        <taxon>Gunneridae</taxon>
        <taxon>Pentapetalae</taxon>
        <taxon>rosids</taxon>
        <taxon>fabids</taxon>
        <taxon>Fagales</taxon>
        <taxon>Fagaceae</taxon>
        <taxon>Quercus</taxon>
    </lineage>
</organism>
<reference evidence="2" key="2">
    <citation type="submission" date="2021-01" db="UniProtKB">
        <authorList>
            <consortium name="EnsemblPlants"/>
        </authorList>
    </citation>
    <scope>IDENTIFICATION</scope>
</reference>